<dbReference type="NCBIfam" id="TIGR01135">
    <property type="entry name" value="glmS"/>
    <property type="match status" value="1"/>
</dbReference>
<dbReference type="InterPro" id="IPR001347">
    <property type="entry name" value="SIS_dom"/>
</dbReference>
<dbReference type="InterPro" id="IPR005855">
    <property type="entry name" value="GFAT"/>
</dbReference>
<comment type="caution">
    <text evidence="11">The sequence shown here is derived from an EMBL/GenBank/DDBJ whole genome shotgun (WGS) entry which is preliminary data.</text>
</comment>
<dbReference type="PANTHER" id="PTHR10937:SF0">
    <property type="entry name" value="GLUTAMINE--FRUCTOSE-6-PHOSPHATE TRANSAMINASE (ISOMERIZING)"/>
    <property type="match status" value="1"/>
</dbReference>
<dbReference type="CDD" id="cd00714">
    <property type="entry name" value="GFAT"/>
    <property type="match status" value="1"/>
</dbReference>
<keyword evidence="4 8" id="KW-0032">Aminotransferase</keyword>
<dbReference type="InterPro" id="IPR035490">
    <property type="entry name" value="GlmS/FrlB_SIS"/>
</dbReference>
<accession>A0ABV5R9S6</accession>
<evidence type="ECO:0000259" key="9">
    <source>
        <dbReference type="PROSITE" id="PS51278"/>
    </source>
</evidence>
<dbReference type="RefSeq" id="WP_345517978.1">
    <property type="nucleotide sequence ID" value="NZ_BAAAXD010000045.1"/>
</dbReference>
<evidence type="ECO:0000256" key="3">
    <source>
        <dbReference type="ARBA" id="ARBA00016090"/>
    </source>
</evidence>
<evidence type="ECO:0000256" key="6">
    <source>
        <dbReference type="ARBA" id="ARBA00022737"/>
    </source>
</evidence>
<evidence type="ECO:0000259" key="10">
    <source>
        <dbReference type="PROSITE" id="PS51464"/>
    </source>
</evidence>
<dbReference type="Proteomes" id="UP001589710">
    <property type="component" value="Unassembled WGS sequence"/>
</dbReference>
<dbReference type="PANTHER" id="PTHR10937">
    <property type="entry name" value="GLUCOSAMINE--FRUCTOSE-6-PHOSPHATE AMINOTRANSFERASE, ISOMERIZING"/>
    <property type="match status" value="1"/>
</dbReference>
<comment type="subunit">
    <text evidence="8">Homodimer.</text>
</comment>
<feature type="domain" description="SIS" evidence="10">
    <location>
        <begin position="290"/>
        <end position="430"/>
    </location>
</feature>
<evidence type="ECO:0000256" key="2">
    <source>
        <dbReference type="ARBA" id="ARBA00012916"/>
    </source>
</evidence>
<protein>
    <recommendedName>
        <fullName evidence="3 8">Glutamine--fructose-6-phosphate aminotransferase [isomerizing]</fullName>
        <ecNumber evidence="2 8">2.6.1.16</ecNumber>
    </recommendedName>
    <alternativeName>
        <fullName evidence="8">D-fructose-6-phosphate amidotransferase</fullName>
    </alternativeName>
    <alternativeName>
        <fullName evidence="8">GFAT</fullName>
    </alternativeName>
    <alternativeName>
        <fullName evidence="8">Glucosamine-6-phosphate synthase</fullName>
    </alternativeName>
    <alternativeName>
        <fullName evidence="8">Hexosephosphate aminotransferase</fullName>
    </alternativeName>
    <alternativeName>
        <fullName evidence="8">L-glutamine--D-fructose-6-phosphate amidotransferase</fullName>
    </alternativeName>
</protein>
<dbReference type="InterPro" id="IPR035466">
    <property type="entry name" value="GlmS/AgaS_SIS"/>
</dbReference>
<dbReference type="NCBIfam" id="NF001484">
    <property type="entry name" value="PRK00331.1"/>
    <property type="match status" value="1"/>
</dbReference>
<dbReference type="Gene3D" id="3.40.50.10490">
    <property type="entry name" value="Glucose-6-phosphate isomerase like protein, domain 1"/>
    <property type="match status" value="2"/>
</dbReference>
<keyword evidence="7" id="KW-0315">Glutamine amidotransferase</keyword>
<gene>
    <name evidence="8 11" type="primary">glmS</name>
    <name evidence="11" type="ORF">ACFFTL_20510</name>
</gene>
<dbReference type="Pfam" id="PF13522">
    <property type="entry name" value="GATase_6"/>
    <property type="match status" value="1"/>
</dbReference>
<comment type="subcellular location">
    <subcellularLocation>
        <location evidence="8">Cytoplasm</location>
    </subcellularLocation>
</comment>
<dbReference type="Gene3D" id="3.60.20.10">
    <property type="entry name" value="Glutamine Phosphoribosylpyrophosphate, subunit 1, domain 1"/>
    <property type="match status" value="1"/>
</dbReference>
<dbReference type="InterPro" id="IPR047084">
    <property type="entry name" value="GFAT_N"/>
</dbReference>
<dbReference type="CDD" id="cd05009">
    <property type="entry name" value="SIS_GlmS_GlmD_2"/>
    <property type="match status" value="1"/>
</dbReference>
<evidence type="ECO:0000256" key="4">
    <source>
        <dbReference type="ARBA" id="ARBA00022576"/>
    </source>
</evidence>
<dbReference type="SUPFAM" id="SSF53697">
    <property type="entry name" value="SIS domain"/>
    <property type="match status" value="1"/>
</dbReference>
<keyword evidence="12" id="KW-1185">Reference proteome</keyword>
<dbReference type="SUPFAM" id="SSF56235">
    <property type="entry name" value="N-terminal nucleophile aminohydrolases (Ntn hydrolases)"/>
    <property type="match status" value="1"/>
</dbReference>
<name>A0ABV5R9S6_9ACTN</name>
<feature type="active site" description="For Fru-6P isomerization activity" evidence="8">
    <location>
        <position position="604"/>
    </location>
</feature>
<keyword evidence="5 8" id="KW-0808">Transferase</keyword>
<feature type="initiator methionine" description="Removed" evidence="8">
    <location>
        <position position="1"/>
    </location>
</feature>
<dbReference type="InterPro" id="IPR029055">
    <property type="entry name" value="Ntn_hydrolases_N"/>
</dbReference>
<keyword evidence="8" id="KW-0963">Cytoplasm</keyword>
<dbReference type="PROSITE" id="PS51278">
    <property type="entry name" value="GATASE_TYPE_2"/>
    <property type="match status" value="1"/>
</dbReference>
<comment type="function">
    <text evidence="8">Catalyzes the first step in hexosamine metabolism, converting fructose-6P into glucosamine-6P using glutamine as a nitrogen source.</text>
</comment>
<dbReference type="InterPro" id="IPR046348">
    <property type="entry name" value="SIS_dom_sf"/>
</dbReference>
<dbReference type="CDD" id="cd05008">
    <property type="entry name" value="SIS_GlmS_GlmD_1"/>
    <property type="match status" value="1"/>
</dbReference>
<dbReference type="Pfam" id="PF01380">
    <property type="entry name" value="SIS"/>
    <property type="match status" value="2"/>
</dbReference>
<dbReference type="EC" id="2.6.1.16" evidence="2 8"/>
<evidence type="ECO:0000256" key="7">
    <source>
        <dbReference type="ARBA" id="ARBA00022962"/>
    </source>
</evidence>
<evidence type="ECO:0000313" key="11">
    <source>
        <dbReference type="EMBL" id="MFB9574604.1"/>
    </source>
</evidence>
<feature type="domain" description="SIS" evidence="10">
    <location>
        <begin position="462"/>
        <end position="599"/>
    </location>
</feature>
<dbReference type="EMBL" id="JBHMCG010000097">
    <property type="protein sequence ID" value="MFB9574604.1"/>
    <property type="molecule type" value="Genomic_DNA"/>
</dbReference>
<dbReference type="HAMAP" id="MF_00164">
    <property type="entry name" value="GlmS"/>
    <property type="match status" value="1"/>
</dbReference>
<reference evidence="11 12" key="1">
    <citation type="submission" date="2024-09" db="EMBL/GenBank/DDBJ databases">
        <authorList>
            <person name="Sun Q."/>
            <person name="Mori K."/>
        </authorList>
    </citation>
    <scope>NUCLEOTIDE SEQUENCE [LARGE SCALE GENOMIC DNA]</scope>
    <source>
        <strain evidence="11 12">JCM 3331</strain>
    </source>
</reference>
<dbReference type="PROSITE" id="PS51464">
    <property type="entry name" value="SIS"/>
    <property type="match status" value="2"/>
</dbReference>
<proteinExistence type="inferred from homology"/>
<evidence type="ECO:0000256" key="8">
    <source>
        <dbReference type="HAMAP-Rule" id="MF_00164"/>
    </source>
</evidence>
<evidence type="ECO:0000313" key="12">
    <source>
        <dbReference type="Proteomes" id="UP001589710"/>
    </source>
</evidence>
<sequence>MCGIVGYIGKRDVAPLLLEGLQRLEYRGYDSAGIVITGKAAAGKPATLKMVKAKGRVRELEARVPKRFTGTTGIAHTRWATHGAPSDENAHPHLDAENKVAVVHNGIIDNASELRAKLVADGIVFLSETDTEVLVHLIARAQAETLEEKVREALRSVEGTYGIAVMHADFNDRIVVARNGSPVVLGIGEKEMFVASDVAALVAHTRQVVTLDDGEMATLKADDFRTYTTEGSSTTATPTTVEWEAESYDMGGHDTYMHKEISEQADAVDRVLRGRIDDRFSTVHLGGLNLDAREARGVRRIKILGCGTSYHAGQIGAQLIEELARIPADAEPASEFRYRNPVVDPDTLYVAVSQSGETYDVLAAVQELKRKGARVLGVVNVVGSAIAREADGGTYVHAGPEVCVVSTKCFTNTVVAFALLALHLGRIRDLSVADGKRIIDGLRRLPAQITEILENEDEIKKLAAEYADAKSMMFIGRVRGYPVAREASLKLKEVSYIHAEAYPASELKHGPLALIEPAMPTVAIVPDDDLLEKNRAAMEEIKARSGRILAVAHQVQEKADHTIVVPKNENELDPILMGIPLQLFAYHTALAMGRDIDKPRNLAKSVTVE</sequence>
<comment type="catalytic activity">
    <reaction evidence="1 8">
        <text>D-fructose 6-phosphate + L-glutamine = D-glucosamine 6-phosphate + L-glutamate</text>
        <dbReference type="Rhea" id="RHEA:13237"/>
        <dbReference type="ChEBI" id="CHEBI:29985"/>
        <dbReference type="ChEBI" id="CHEBI:58359"/>
        <dbReference type="ChEBI" id="CHEBI:58725"/>
        <dbReference type="ChEBI" id="CHEBI:61527"/>
        <dbReference type="EC" id="2.6.1.16"/>
    </reaction>
</comment>
<dbReference type="GO" id="GO:0004360">
    <property type="term" value="F:glutamine-fructose-6-phosphate transaminase (isomerizing) activity"/>
    <property type="evidence" value="ECO:0007669"/>
    <property type="project" value="UniProtKB-EC"/>
</dbReference>
<dbReference type="InterPro" id="IPR017932">
    <property type="entry name" value="GATase_2_dom"/>
</dbReference>
<keyword evidence="6" id="KW-0677">Repeat</keyword>
<evidence type="ECO:0000256" key="5">
    <source>
        <dbReference type="ARBA" id="ARBA00022679"/>
    </source>
</evidence>
<organism evidence="11 12">
    <name type="scientific">Streptomyces yanii</name>
    <dbReference type="NCBI Taxonomy" id="78510"/>
    <lineage>
        <taxon>Bacteria</taxon>
        <taxon>Bacillati</taxon>
        <taxon>Actinomycetota</taxon>
        <taxon>Actinomycetes</taxon>
        <taxon>Kitasatosporales</taxon>
        <taxon>Streptomycetaceae</taxon>
        <taxon>Streptomyces</taxon>
    </lineage>
</organism>
<feature type="active site" description="Nucleophile; for GATase activity" evidence="8">
    <location>
        <position position="2"/>
    </location>
</feature>
<feature type="domain" description="Glutamine amidotransferase type-2" evidence="9">
    <location>
        <begin position="2"/>
        <end position="222"/>
    </location>
</feature>
<evidence type="ECO:0000256" key="1">
    <source>
        <dbReference type="ARBA" id="ARBA00001031"/>
    </source>
</evidence>